<accession>A0AA37SLR3</accession>
<organism evidence="2 3">
    <name type="scientific">Gluconobacter sphaericus NBRC 12467</name>
    <dbReference type="NCBI Taxonomy" id="1307951"/>
    <lineage>
        <taxon>Bacteria</taxon>
        <taxon>Pseudomonadati</taxon>
        <taxon>Pseudomonadota</taxon>
        <taxon>Alphaproteobacteria</taxon>
        <taxon>Acetobacterales</taxon>
        <taxon>Acetobacteraceae</taxon>
        <taxon>Gluconobacter</taxon>
    </lineage>
</organism>
<evidence type="ECO:0000313" key="3">
    <source>
        <dbReference type="Proteomes" id="UP001156708"/>
    </source>
</evidence>
<evidence type="ECO:0000313" key="2">
    <source>
        <dbReference type="EMBL" id="GLQ85589.1"/>
    </source>
</evidence>
<comment type="caution">
    <text evidence="2">The sequence shown here is derived from an EMBL/GenBank/DDBJ whole genome shotgun (WGS) entry which is preliminary data.</text>
</comment>
<dbReference type="AlphaFoldDB" id="A0AA37SLR3"/>
<evidence type="ECO:0000256" key="1">
    <source>
        <dbReference type="SAM" id="MobiDB-lite"/>
    </source>
</evidence>
<dbReference type="Proteomes" id="UP001156708">
    <property type="component" value="Unassembled WGS sequence"/>
</dbReference>
<gene>
    <name evidence="2" type="ORF">GCM10007872_24990</name>
</gene>
<name>A0AA37SLR3_9PROT</name>
<keyword evidence="3" id="KW-1185">Reference proteome</keyword>
<feature type="region of interest" description="Disordered" evidence="1">
    <location>
        <begin position="79"/>
        <end position="103"/>
    </location>
</feature>
<reference evidence="3" key="1">
    <citation type="journal article" date="2019" name="Int. J. Syst. Evol. Microbiol.">
        <title>The Global Catalogue of Microorganisms (GCM) 10K type strain sequencing project: providing services to taxonomists for standard genome sequencing and annotation.</title>
        <authorList>
            <consortium name="The Broad Institute Genomics Platform"/>
            <consortium name="The Broad Institute Genome Sequencing Center for Infectious Disease"/>
            <person name="Wu L."/>
            <person name="Ma J."/>
        </authorList>
    </citation>
    <scope>NUCLEOTIDE SEQUENCE [LARGE SCALE GENOMIC DNA]</scope>
    <source>
        <strain evidence="3">NBRC 12467</strain>
    </source>
</reference>
<proteinExistence type="predicted"/>
<protein>
    <submittedName>
        <fullName evidence="2">Uncharacterized protein</fullName>
    </submittedName>
</protein>
<sequence length="103" mass="11018">MQDVFERSRREVLDCRVMREKALVIGYDGFDGRLLEHDFAQPDGVRIRALAGQAAPGKGAAVVVVPAQKGGCIRSHGNGYDEGSRFGQAPVTKYGPKETSAGA</sequence>
<dbReference type="EMBL" id="BSNZ01000019">
    <property type="protein sequence ID" value="GLQ85589.1"/>
    <property type="molecule type" value="Genomic_DNA"/>
</dbReference>